<dbReference type="Proteomes" id="UP000570514">
    <property type="component" value="Unassembled WGS sequence"/>
</dbReference>
<comment type="caution">
    <text evidence="2">The sequence shown here is derived from an EMBL/GenBank/DDBJ whole genome shotgun (WGS) entry which is preliminary data.</text>
</comment>
<sequence length="258" mass="26939">MDVTATSSPALTAPAARNNVSTKLAEAQAEKLKEQQQALQQLKAMPKASSDNAKAQAKQRVEQVRQMLRQMKMLAAGNPKQMARQIAELAKELAAAVKEYAQTTGGSAAAATDAADMANAATTAKAAELGAPNEKGEAKAEDAKSAEAGKSDASRASDASEQKQAVGAYQKTGSDIQKQLQQSPEAKDKDDFLNEVRGLSRQLKEMAKAAKQAFAGQHQTSRDVQDSMEALTKLDKSVEAASGGSALILPGAALNISA</sequence>
<feature type="region of interest" description="Disordered" evidence="1">
    <location>
        <begin position="1"/>
        <end position="59"/>
    </location>
</feature>
<dbReference type="AlphaFoldDB" id="A0A846N1J7"/>
<proteinExistence type="predicted"/>
<feature type="region of interest" description="Disordered" evidence="1">
    <location>
        <begin position="127"/>
        <end position="192"/>
    </location>
</feature>
<feature type="compositionally biased region" description="Basic and acidic residues" evidence="1">
    <location>
        <begin position="134"/>
        <end position="161"/>
    </location>
</feature>
<feature type="compositionally biased region" description="Low complexity" evidence="1">
    <location>
        <begin position="1"/>
        <end position="16"/>
    </location>
</feature>
<gene>
    <name evidence="2" type="ORF">FHS83_002791</name>
</gene>
<organism evidence="2 3">
    <name type="scientific">Rhizomicrobium palustre</name>
    <dbReference type="NCBI Taxonomy" id="189966"/>
    <lineage>
        <taxon>Bacteria</taxon>
        <taxon>Pseudomonadati</taxon>
        <taxon>Pseudomonadota</taxon>
        <taxon>Alphaproteobacteria</taxon>
        <taxon>Micropepsales</taxon>
        <taxon>Micropepsaceae</taxon>
        <taxon>Rhizomicrobium</taxon>
    </lineage>
</organism>
<dbReference type="RefSeq" id="WP_167083558.1">
    <property type="nucleotide sequence ID" value="NZ_BAAADC010000001.1"/>
</dbReference>
<protein>
    <submittedName>
        <fullName evidence="2">Phage repressor protein C with HTH and peptisase S24 domain</fullName>
    </submittedName>
</protein>
<evidence type="ECO:0000256" key="1">
    <source>
        <dbReference type="SAM" id="MobiDB-lite"/>
    </source>
</evidence>
<keyword evidence="3" id="KW-1185">Reference proteome</keyword>
<dbReference type="EMBL" id="JAASRM010000001">
    <property type="protein sequence ID" value="NIK89473.1"/>
    <property type="molecule type" value="Genomic_DNA"/>
</dbReference>
<accession>A0A846N1J7</accession>
<evidence type="ECO:0000313" key="3">
    <source>
        <dbReference type="Proteomes" id="UP000570514"/>
    </source>
</evidence>
<name>A0A846N1J7_9PROT</name>
<feature type="compositionally biased region" description="Low complexity" evidence="1">
    <location>
        <begin position="35"/>
        <end position="44"/>
    </location>
</feature>
<reference evidence="2 3" key="1">
    <citation type="submission" date="2020-03" db="EMBL/GenBank/DDBJ databases">
        <title>Genomic Encyclopedia of Type Strains, Phase IV (KMG-IV): sequencing the most valuable type-strain genomes for metagenomic binning, comparative biology and taxonomic classification.</title>
        <authorList>
            <person name="Goeker M."/>
        </authorList>
    </citation>
    <scope>NUCLEOTIDE SEQUENCE [LARGE SCALE GENOMIC DNA]</scope>
    <source>
        <strain evidence="2 3">DSM 19867</strain>
    </source>
</reference>
<feature type="compositionally biased region" description="Polar residues" evidence="1">
    <location>
        <begin position="171"/>
        <end position="184"/>
    </location>
</feature>
<evidence type="ECO:0000313" key="2">
    <source>
        <dbReference type="EMBL" id="NIK89473.1"/>
    </source>
</evidence>